<comment type="cofactor">
    <cofactor evidence="1 17">
        <name>FAD</name>
        <dbReference type="ChEBI" id="CHEBI:57692"/>
    </cofactor>
</comment>
<evidence type="ECO:0000256" key="17">
    <source>
        <dbReference type="HAMAP-Rule" id="MF_00037"/>
    </source>
</evidence>
<evidence type="ECO:0000259" key="18">
    <source>
        <dbReference type="PROSITE" id="PS51387"/>
    </source>
</evidence>
<dbReference type="Pfam" id="PF02873">
    <property type="entry name" value="MurB_C"/>
    <property type="match status" value="1"/>
</dbReference>
<dbReference type="PANTHER" id="PTHR21071">
    <property type="entry name" value="UDP-N-ACETYLENOLPYRUVOYLGLUCOSAMINE REDUCTASE"/>
    <property type="match status" value="1"/>
</dbReference>
<evidence type="ECO:0000256" key="5">
    <source>
        <dbReference type="ARBA" id="ARBA00010485"/>
    </source>
</evidence>
<feature type="active site" description="Proton donor" evidence="17">
    <location>
        <position position="250"/>
    </location>
</feature>
<dbReference type="InterPro" id="IPR036318">
    <property type="entry name" value="FAD-bd_PCMH-like_sf"/>
</dbReference>
<evidence type="ECO:0000313" key="19">
    <source>
        <dbReference type="EMBL" id="WPR89042.1"/>
    </source>
</evidence>
<dbReference type="InterPro" id="IPR016166">
    <property type="entry name" value="FAD-bd_PCMH"/>
</dbReference>
<dbReference type="SUPFAM" id="SSF56194">
    <property type="entry name" value="Uridine diphospho-N-Acetylenolpyruvylglucosamine reductase, MurB, C-terminal domain"/>
    <property type="match status" value="2"/>
</dbReference>
<feature type="domain" description="FAD-binding PCMH-type" evidence="18">
    <location>
        <begin position="17"/>
        <end position="194"/>
    </location>
</feature>
<evidence type="ECO:0000256" key="16">
    <source>
        <dbReference type="ARBA" id="ARBA00048914"/>
    </source>
</evidence>
<evidence type="ECO:0000256" key="14">
    <source>
        <dbReference type="ARBA" id="ARBA00023306"/>
    </source>
</evidence>
<dbReference type="Proteomes" id="UP001323798">
    <property type="component" value="Chromosome"/>
</dbReference>
<evidence type="ECO:0000256" key="7">
    <source>
        <dbReference type="ARBA" id="ARBA00022618"/>
    </source>
</evidence>
<keyword evidence="8 17" id="KW-0285">Flavoprotein</keyword>
<evidence type="ECO:0000256" key="3">
    <source>
        <dbReference type="ARBA" id="ARBA00004496"/>
    </source>
</evidence>
<dbReference type="InterPro" id="IPR003170">
    <property type="entry name" value="MurB"/>
</dbReference>
<dbReference type="SUPFAM" id="SSF56176">
    <property type="entry name" value="FAD-binding/transporter-associated domain-like"/>
    <property type="match status" value="1"/>
</dbReference>
<comment type="similarity">
    <text evidence="5 17">Belongs to the MurB family.</text>
</comment>
<evidence type="ECO:0000256" key="9">
    <source>
        <dbReference type="ARBA" id="ARBA00022827"/>
    </source>
</evidence>
<keyword evidence="7 17" id="KW-0132">Cell division</keyword>
<dbReference type="NCBIfam" id="NF010478">
    <property type="entry name" value="PRK13903.1"/>
    <property type="match status" value="1"/>
</dbReference>
<dbReference type="HAMAP" id="MF_00037">
    <property type="entry name" value="MurB"/>
    <property type="match status" value="1"/>
</dbReference>
<keyword evidence="12 17" id="KW-0573">Peptidoglycan synthesis</keyword>
<dbReference type="Gene3D" id="3.90.78.10">
    <property type="entry name" value="UDP-N-acetylenolpyruvoylglucosamine reductase, C-terminal domain"/>
    <property type="match status" value="1"/>
</dbReference>
<dbReference type="PANTHER" id="PTHR21071:SF4">
    <property type="entry name" value="UDP-N-ACETYLENOLPYRUVOYLGLUCOSAMINE REDUCTASE"/>
    <property type="match status" value="1"/>
</dbReference>
<dbReference type="InterPro" id="IPR016169">
    <property type="entry name" value="FAD-bd_PCMH_sub2"/>
</dbReference>
<dbReference type="InterPro" id="IPR011601">
    <property type="entry name" value="MurB_C"/>
</dbReference>
<evidence type="ECO:0000256" key="4">
    <source>
        <dbReference type="ARBA" id="ARBA00004752"/>
    </source>
</evidence>
<proteinExistence type="inferred from homology"/>
<dbReference type="InterPro" id="IPR016167">
    <property type="entry name" value="FAD-bd_PCMH_sub1"/>
</dbReference>
<evidence type="ECO:0000256" key="11">
    <source>
        <dbReference type="ARBA" id="ARBA00022960"/>
    </source>
</evidence>
<dbReference type="Gene3D" id="3.30.465.10">
    <property type="match status" value="1"/>
</dbReference>
<evidence type="ECO:0000256" key="1">
    <source>
        <dbReference type="ARBA" id="ARBA00001974"/>
    </source>
</evidence>
<accession>A0ABZ0SMZ5</accession>
<comment type="subcellular location">
    <subcellularLocation>
        <location evidence="3 17">Cytoplasm</location>
    </subcellularLocation>
</comment>
<feature type="active site" evidence="17">
    <location>
        <position position="166"/>
    </location>
</feature>
<comment type="pathway">
    <text evidence="4 17">Cell wall biogenesis; peptidoglycan biosynthesis.</text>
</comment>
<sequence length="398" mass="42718">MPEVDPIPLSQLTTLRTGGTPARMIDAHTYDELVDAMREVWAEDADWLVLGGGSNLFVGDDPFEGTVVRVLTEGIERMPASRPGFARLKVQAGHDWDHLVAYAVEQGLAGIEGTSGIPGTVGAAPVQNIGAYGQEIVQTLVEVELIDERTGAVSVVPAAELGLGFRTSVLKAHYGSVARRSGVILSVTLELPEVGQVARPVAGTQLRTALRLEPQEAVTLAWIRQRILEIRASKGMVLDADDPDTSSAGSFFQNAIVSEKFARTLPPECPRWPVTPDLDPGPTRPEALRDASAARGEGEGMLVIPLERFDGYIPPTATIERDVKVSSAWLIEQSGFRKGFKLPRSRAGLSTKHALALTNRGGATAGELAELARYIRGRVQSEFGLLLQPEPVLVGVEL</sequence>
<protein>
    <recommendedName>
        <fullName evidence="17">UDP-N-acetylenolpyruvoylglucosamine reductase</fullName>
        <ecNumber evidence="17">1.3.1.98</ecNumber>
    </recommendedName>
    <alternativeName>
        <fullName evidence="17">UDP-N-acetylmuramate dehydrogenase</fullName>
    </alternativeName>
</protein>
<organism evidence="19 20">
    <name type="scientific">Microbacterium rhizosphaerae</name>
    <dbReference type="NCBI Taxonomy" id="1678237"/>
    <lineage>
        <taxon>Bacteria</taxon>
        <taxon>Bacillati</taxon>
        <taxon>Actinomycetota</taxon>
        <taxon>Actinomycetes</taxon>
        <taxon>Micrococcales</taxon>
        <taxon>Microbacteriaceae</taxon>
        <taxon>Microbacterium</taxon>
    </lineage>
</organism>
<keyword evidence="9 17" id="KW-0274">FAD</keyword>
<dbReference type="Pfam" id="PF01565">
    <property type="entry name" value="FAD_binding_4"/>
    <property type="match status" value="1"/>
</dbReference>
<evidence type="ECO:0000256" key="2">
    <source>
        <dbReference type="ARBA" id="ARBA00003921"/>
    </source>
</evidence>
<evidence type="ECO:0000256" key="8">
    <source>
        <dbReference type="ARBA" id="ARBA00022630"/>
    </source>
</evidence>
<evidence type="ECO:0000256" key="15">
    <source>
        <dbReference type="ARBA" id="ARBA00023316"/>
    </source>
</evidence>
<dbReference type="InterPro" id="IPR006094">
    <property type="entry name" value="Oxid_FAD_bind_N"/>
</dbReference>
<gene>
    <name evidence="17" type="primary">murB</name>
    <name evidence="19" type="ORF">SM116_14945</name>
</gene>
<evidence type="ECO:0000313" key="20">
    <source>
        <dbReference type="Proteomes" id="UP001323798"/>
    </source>
</evidence>
<keyword evidence="10 17" id="KW-0521">NADP</keyword>
<evidence type="ECO:0000256" key="13">
    <source>
        <dbReference type="ARBA" id="ARBA00023002"/>
    </source>
</evidence>
<keyword evidence="11 17" id="KW-0133">Cell shape</keyword>
<name>A0ABZ0SMZ5_9MICO</name>
<keyword evidence="14 17" id="KW-0131">Cell cycle</keyword>
<dbReference type="InterPro" id="IPR036635">
    <property type="entry name" value="MurB_C_sf"/>
</dbReference>
<dbReference type="EC" id="1.3.1.98" evidence="17"/>
<evidence type="ECO:0000256" key="10">
    <source>
        <dbReference type="ARBA" id="ARBA00022857"/>
    </source>
</evidence>
<dbReference type="Gene3D" id="3.30.43.10">
    <property type="entry name" value="Uridine Diphospho-n-acetylenolpyruvylglucosamine Reductase, domain 2"/>
    <property type="match status" value="1"/>
</dbReference>
<dbReference type="NCBIfam" id="TIGR00179">
    <property type="entry name" value="murB"/>
    <property type="match status" value="1"/>
</dbReference>
<keyword evidence="6 17" id="KW-0963">Cytoplasm</keyword>
<reference evidence="19 20" key="1">
    <citation type="submission" date="2023-11" db="EMBL/GenBank/DDBJ databases">
        <title>Genome sequence of Microbacterium rhizosphaerae KACC 19337.</title>
        <authorList>
            <person name="Choi H."/>
            <person name="Kim S."/>
            <person name="Kim Y."/>
            <person name="Kwon S.-W."/>
            <person name="Heo J."/>
        </authorList>
    </citation>
    <scope>NUCLEOTIDE SEQUENCE [LARGE SCALE GENOMIC DNA]</scope>
    <source>
        <strain evidence="19 20">KACC 19337</strain>
    </source>
</reference>
<dbReference type="GO" id="GO:0008762">
    <property type="term" value="F:UDP-N-acetylmuramate dehydrogenase activity"/>
    <property type="evidence" value="ECO:0007669"/>
    <property type="project" value="UniProtKB-EC"/>
</dbReference>
<dbReference type="PROSITE" id="PS51387">
    <property type="entry name" value="FAD_PCMH"/>
    <property type="match status" value="1"/>
</dbReference>
<evidence type="ECO:0000256" key="12">
    <source>
        <dbReference type="ARBA" id="ARBA00022984"/>
    </source>
</evidence>
<keyword evidence="20" id="KW-1185">Reference proteome</keyword>
<comment type="function">
    <text evidence="2 17">Cell wall formation.</text>
</comment>
<dbReference type="RefSeq" id="WP_320941759.1">
    <property type="nucleotide sequence ID" value="NZ_BAABEU010000001.1"/>
</dbReference>
<feature type="active site" evidence="17">
    <location>
        <position position="390"/>
    </location>
</feature>
<comment type="catalytic activity">
    <reaction evidence="16 17">
        <text>UDP-N-acetyl-alpha-D-muramate + NADP(+) = UDP-N-acetyl-3-O-(1-carboxyvinyl)-alpha-D-glucosamine + NADPH + H(+)</text>
        <dbReference type="Rhea" id="RHEA:12248"/>
        <dbReference type="ChEBI" id="CHEBI:15378"/>
        <dbReference type="ChEBI" id="CHEBI:57783"/>
        <dbReference type="ChEBI" id="CHEBI:58349"/>
        <dbReference type="ChEBI" id="CHEBI:68483"/>
        <dbReference type="ChEBI" id="CHEBI:70757"/>
        <dbReference type="EC" id="1.3.1.98"/>
    </reaction>
</comment>
<keyword evidence="15 17" id="KW-0961">Cell wall biogenesis/degradation</keyword>
<evidence type="ECO:0000256" key="6">
    <source>
        <dbReference type="ARBA" id="ARBA00022490"/>
    </source>
</evidence>
<keyword evidence="13 17" id="KW-0560">Oxidoreductase</keyword>
<dbReference type="EMBL" id="CP139368">
    <property type="protein sequence ID" value="WPR89042.1"/>
    <property type="molecule type" value="Genomic_DNA"/>
</dbReference>